<feature type="domain" description="BCS1 N-terminal" evidence="5">
    <location>
        <begin position="23"/>
        <end position="195"/>
    </location>
</feature>
<dbReference type="Pfam" id="PF00004">
    <property type="entry name" value="AAA"/>
    <property type="match status" value="1"/>
</dbReference>
<keyword evidence="3" id="KW-0496">Mitochondrion</keyword>
<dbReference type="InterPro" id="IPR027417">
    <property type="entry name" value="P-loop_NTPase"/>
</dbReference>
<comment type="subcellular location">
    <subcellularLocation>
        <location evidence="1">Mitochondrion inner membrane</location>
        <topology evidence="1">Single-pass membrane protein</topology>
    </subcellularLocation>
</comment>
<dbReference type="Pfam" id="PF08740">
    <property type="entry name" value="BCS1_N"/>
    <property type="match status" value="1"/>
</dbReference>
<keyword evidence="3" id="KW-0999">Mitochondrion inner membrane</keyword>
<evidence type="ECO:0000259" key="5">
    <source>
        <dbReference type="SMART" id="SM01024"/>
    </source>
</evidence>
<evidence type="ECO:0000313" key="6">
    <source>
        <dbReference type="EMBL" id="KKN46325.1"/>
    </source>
</evidence>
<accession>A0A0F9QQ83</accession>
<sequence>MIDQIVVYFTELLSENEFFQGGFILAAMGTLAIWGKQLPAKGWTLIKRLLIVECDIQQRDDAFEALTVWLSLQPYGKKVKRFSVTLEEEHTEGIREIIFSPAPGVHWIYYRGRIVRIERGREKLSVGNGDAIAGFYESFTLQTFGKGRGALERLIRDAVELYEEQGKDRTKVYLQDGYGGWDVLCDLPKRPLDSVILEDGAAETIVHDMEQFLASEEWYASLGIPYRRGYLFHGPPGTGKSSFCIALAAHFGFGLSVVTLSDPKLTDAMLAKMLSRTRERSLLLLEDIDCLYDESRNAKDAAGVTLSGLLNALDGAQAQTGRMAILTTNYPDSLDPALVRPGRADVRIDFGLASLDQIQRLFSRFFPGDPKADAYDFAMAIGDRKKPVAEVQGMLLQRFADK</sequence>
<comment type="caution">
    <text evidence="6">The sequence shown here is derived from an EMBL/GenBank/DDBJ whole genome shotgun (WGS) entry which is preliminary data.</text>
</comment>
<dbReference type="SMART" id="SM00382">
    <property type="entry name" value="AAA"/>
    <property type="match status" value="1"/>
</dbReference>
<dbReference type="SMART" id="SM01024">
    <property type="entry name" value="BCS1_N"/>
    <property type="match status" value="1"/>
</dbReference>
<organism evidence="6">
    <name type="scientific">marine sediment metagenome</name>
    <dbReference type="NCBI Taxonomy" id="412755"/>
    <lineage>
        <taxon>unclassified sequences</taxon>
        <taxon>metagenomes</taxon>
        <taxon>ecological metagenomes</taxon>
    </lineage>
</organism>
<reference evidence="6" key="1">
    <citation type="journal article" date="2015" name="Nature">
        <title>Complex archaea that bridge the gap between prokaryotes and eukaryotes.</title>
        <authorList>
            <person name="Spang A."/>
            <person name="Saw J.H."/>
            <person name="Jorgensen S.L."/>
            <person name="Zaremba-Niedzwiedzka K."/>
            <person name="Martijn J."/>
            <person name="Lind A.E."/>
            <person name="van Eijk R."/>
            <person name="Schleper C."/>
            <person name="Guy L."/>
            <person name="Ettema T.J."/>
        </authorList>
    </citation>
    <scope>NUCLEOTIDE SEQUENCE</scope>
</reference>
<dbReference type="SUPFAM" id="SSF52540">
    <property type="entry name" value="P-loop containing nucleoside triphosphate hydrolases"/>
    <property type="match status" value="1"/>
</dbReference>
<evidence type="ECO:0000256" key="1">
    <source>
        <dbReference type="ARBA" id="ARBA00004434"/>
    </source>
</evidence>
<dbReference type="AlphaFoldDB" id="A0A0F9QQ83"/>
<keyword evidence="3" id="KW-0472">Membrane</keyword>
<proteinExistence type="inferred from homology"/>
<dbReference type="InterPro" id="IPR050747">
    <property type="entry name" value="Mitochondrial_chaperone_BCS1"/>
</dbReference>
<dbReference type="Gene3D" id="3.40.50.300">
    <property type="entry name" value="P-loop containing nucleotide triphosphate hydrolases"/>
    <property type="match status" value="1"/>
</dbReference>
<dbReference type="InterPro" id="IPR003959">
    <property type="entry name" value="ATPase_AAA_core"/>
</dbReference>
<evidence type="ECO:0000259" key="4">
    <source>
        <dbReference type="SMART" id="SM00382"/>
    </source>
</evidence>
<evidence type="ECO:0000256" key="3">
    <source>
        <dbReference type="ARBA" id="ARBA00022792"/>
    </source>
</evidence>
<dbReference type="InterPro" id="IPR003593">
    <property type="entry name" value="AAA+_ATPase"/>
</dbReference>
<dbReference type="GO" id="GO:0005743">
    <property type="term" value="C:mitochondrial inner membrane"/>
    <property type="evidence" value="ECO:0007669"/>
    <property type="project" value="UniProtKB-SubCell"/>
</dbReference>
<dbReference type="PANTHER" id="PTHR23070">
    <property type="entry name" value="BCS1 AAA-TYPE ATPASE"/>
    <property type="match status" value="1"/>
</dbReference>
<dbReference type="EMBL" id="LAZR01001337">
    <property type="protein sequence ID" value="KKN46325.1"/>
    <property type="molecule type" value="Genomic_DNA"/>
</dbReference>
<evidence type="ECO:0000256" key="2">
    <source>
        <dbReference type="ARBA" id="ARBA00007448"/>
    </source>
</evidence>
<comment type="similarity">
    <text evidence="2">Belongs to the AAA ATPase family. BCS1 subfamily.</text>
</comment>
<feature type="domain" description="AAA+ ATPase" evidence="4">
    <location>
        <begin position="226"/>
        <end position="354"/>
    </location>
</feature>
<gene>
    <name evidence="6" type="ORF">LCGC14_0674420</name>
</gene>
<name>A0A0F9QQ83_9ZZZZ</name>
<evidence type="ECO:0008006" key="7">
    <source>
        <dbReference type="Google" id="ProtNLM"/>
    </source>
</evidence>
<dbReference type="GO" id="GO:0016887">
    <property type="term" value="F:ATP hydrolysis activity"/>
    <property type="evidence" value="ECO:0007669"/>
    <property type="project" value="InterPro"/>
</dbReference>
<dbReference type="GO" id="GO:0005524">
    <property type="term" value="F:ATP binding"/>
    <property type="evidence" value="ECO:0007669"/>
    <property type="project" value="InterPro"/>
</dbReference>
<protein>
    <recommendedName>
        <fullName evidence="7">AAA+ ATPase domain-containing protein</fullName>
    </recommendedName>
</protein>
<dbReference type="InterPro" id="IPR014851">
    <property type="entry name" value="BCS1_N"/>
</dbReference>